<dbReference type="Proteomes" id="UP000245626">
    <property type="component" value="Unassembled WGS sequence"/>
</dbReference>
<keyword evidence="2" id="KW-1185">Reference proteome</keyword>
<gene>
    <name evidence="1" type="ORF">IE53DRAFT_389645</name>
</gene>
<dbReference type="EMBL" id="KZ820254">
    <property type="protein sequence ID" value="PWN48182.1"/>
    <property type="molecule type" value="Genomic_DNA"/>
</dbReference>
<proteinExistence type="predicted"/>
<evidence type="ECO:0000313" key="1">
    <source>
        <dbReference type="EMBL" id="PWN48182.1"/>
    </source>
</evidence>
<organism evidence="1 2">
    <name type="scientific">Violaceomyces palustris</name>
    <dbReference type="NCBI Taxonomy" id="1673888"/>
    <lineage>
        <taxon>Eukaryota</taxon>
        <taxon>Fungi</taxon>
        <taxon>Dikarya</taxon>
        <taxon>Basidiomycota</taxon>
        <taxon>Ustilaginomycotina</taxon>
        <taxon>Ustilaginomycetes</taxon>
        <taxon>Violaceomycetales</taxon>
        <taxon>Violaceomycetaceae</taxon>
        <taxon>Violaceomyces</taxon>
    </lineage>
</organism>
<name>A0ACD0NQT0_9BASI</name>
<sequence>MSERERTADRLVPYGDSSSEQDEASGSETCPRTDGSSGSSSGQGLKVTARGGTGTSKGQVSEAIGSDKGRKNKRTKLPPLDSQLSPLVQVEPEQDSQEGPTRKRRRTKKKEVVVGEWLCHVFIHVPSEVSIDKVISRSEDFVGNATLGSYQSLVKGDGDPAVDDPDSIGRLEEATGKEGGGEGDEDLESEPQRPHISLTRPILVRSHERESFWREAKDAIDSVKSKVGTFLISFARFDHLVNDDRTRDFMVMEVGAGWKELHTLSGSLSERLHRSFRAKPYYKEARYHASLGWVDMTAAESEGEEEEEEGNTTPNDKRKTLGGKSADPYQDPAHSVDLTPPSGTGVSQESPLNKVSVELEQEMGQELRGCLPLRVTSVGIRVGKRVRWVPIS</sequence>
<reference evidence="1 2" key="1">
    <citation type="journal article" date="2018" name="Mol. Biol. Evol.">
        <title>Broad Genomic Sampling Reveals a Smut Pathogenic Ancestry of the Fungal Clade Ustilaginomycotina.</title>
        <authorList>
            <person name="Kijpornyongpan T."/>
            <person name="Mondo S.J."/>
            <person name="Barry K."/>
            <person name="Sandor L."/>
            <person name="Lee J."/>
            <person name="Lipzen A."/>
            <person name="Pangilinan J."/>
            <person name="LaButti K."/>
            <person name="Hainaut M."/>
            <person name="Henrissat B."/>
            <person name="Grigoriev I.V."/>
            <person name="Spatafora J.W."/>
            <person name="Aime M.C."/>
        </authorList>
    </citation>
    <scope>NUCLEOTIDE SEQUENCE [LARGE SCALE GENOMIC DNA]</scope>
    <source>
        <strain evidence="1 2">SA 807</strain>
    </source>
</reference>
<accession>A0ACD0NQT0</accession>
<evidence type="ECO:0000313" key="2">
    <source>
        <dbReference type="Proteomes" id="UP000245626"/>
    </source>
</evidence>
<protein>
    <submittedName>
        <fullName evidence="1">Uncharacterized protein</fullName>
    </submittedName>
</protein>